<gene>
    <name evidence="1" type="primary">28956380</name>
</gene>
<reference evidence="2" key="1">
    <citation type="journal article" date="2012" name="Mol. Plant Microbe Interact.">
        <title>A highly conserved effector in Fusarium oxysporum is required for full virulence on Arabidopsis.</title>
        <authorList>
            <person name="Thatcher L.F."/>
            <person name="Gardiner D.M."/>
            <person name="Kazan K."/>
            <person name="Manners J."/>
        </authorList>
    </citation>
    <scope>NUCLEOTIDE SEQUENCE [LARGE SCALE GENOMIC DNA]</scope>
    <source>
        <strain evidence="2">Fo5176</strain>
    </source>
</reference>
<dbReference type="EnsemblFungi" id="FOXG_15308T0">
    <property type="protein sequence ID" value="FOXG_15308P0"/>
    <property type="gene ID" value="FOXG_15308"/>
</dbReference>
<protein>
    <submittedName>
        <fullName evidence="1">Uncharacterized protein</fullName>
    </submittedName>
</protein>
<dbReference type="VEuPathDB" id="FungiDB:FOXG_15308"/>
<organism evidence="1 2">
    <name type="scientific">Fusarium oxysporum (strain Fo5176)</name>
    <name type="common">Fusarium vascular wilt</name>
    <dbReference type="NCBI Taxonomy" id="660025"/>
    <lineage>
        <taxon>Eukaryota</taxon>
        <taxon>Fungi</taxon>
        <taxon>Dikarya</taxon>
        <taxon>Ascomycota</taxon>
        <taxon>Pezizomycotina</taxon>
        <taxon>Sordariomycetes</taxon>
        <taxon>Hypocreomycetidae</taxon>
        <taxon>Hypocreales</taxon>
        <taxon>Nectriaceae</taxon>
        <taxon>Fusarium</taxon>
        <taxon>Fusarium oxysporum species complex</taxon>
    </lineage>
</organism>
<reference evidence="1" key="2">
    <citation type="submission" date="2025-08" db="UniProtKB">
        <authorList>
            <consortium name="EnsemblFungi"/>
        </authorList>
    </citation>
    <scope>IDENTIFICATION</scope>
    <source>
        <strain evidence="1">4287 / CBS 123668 / FGSC 9935 / NRRL 34936</strain>
    </source>
</reference>
<proteinExistence type="predicted"/>
<dbReference type="Proteomes" id="UP000002489">
    <property type="component" value="Unassembled WGS sequence"/>
</dbReference>
<sequence length="165" mass="18911">MPNTTIKSFHSLSVENPDFAIHPRFWTANHLSMVNCNFQRIETDDAHGFGSLDTQTAERLAVLAKKLAVGVVPGSKFFWAENLLLRNGTSPITFSKATLSFYYGQRRVRLADSYVHTYRIKDEISIPYADPMIGYYRYSADEERREKLRAPRAIGSCIVFLLWRA</sequence>
<evidence type="ECO:0000313" key="2">
    <source>
        <dbReference type="Proteomes" id="UP000002489"/>
    </source>
</evidence>
<accession>A0A0D2YG70</accession>
<dbReference type="AlphaFoldDB" id="A0A0D2YG70"/>
<name>A0A0D2YG70_FUSOF</name>
<evidence type="ECO:0000313" key="1">
    <source>
        <dbReference type="EnsemblFungi" id="FOXG_15308P0"/>
    </source>
</evidence>